<feature type="domain" description="Pterin-binding" evidence="13">
    <location>
        <begin position="16"/>
        <end position="263"/>
    </location>
</feature>
<evidence type="ECO:0000256" key="11">
    <source>
        <dbReference type="ARBA" id="ARBA00030193"/>
    </source>
</evidence>
<comment type="catalytic activity">
    <reaction evidence="1">
        <text>(7,8-dihydropterin-6-yl)methyl diphosphate + 4-aminobenzoate = 7,8-dihydropteroate + diphosphate</text>
        <dbReference type="Rhea" id="RHEA:19949"/>
        <dbReference type="ChEBI" id="CHEBI:17836"/>
        <dbReference type="ChEBI" id="CHEBI:17839"/>
        <dbReference type="ChEBI" id="CHEBI:33019"/>
        <dbReference type="ChEBI" id="CHEBI:72950"/>
        <dbReference type="EC" id="2.5.1.15"/>
    </reaction>
</comment>
<evidence type="ECO:0000256" key="10">
    <source>
        <dbReference type="ARBA" id="ARBA00022909"/>
    </source>
</evidence>
<keyword evidence="15" id="KW-1185">Reference proteome</keyword>
<evidence type="ECO:0000256" key="4">
    <source>
        <dbReference type="ARBA" id="ARBA00009503"/>
    </source>
</evidence>
<gene>
    <name evidence="14" type="primary">folP</name>
    <name evidence="14" type="ORF">QR721_00405</name>
</gene>
<dbReference type="PROSITE" id="PS50972">
    <property type="entry name" value="PTERIN_BINDING"/>
    <property type="match status" value="1"/>
</dbReference>
<dbReference type="InterPro" id="IPR006390">
    <property type="entry name" value="DHP_synth_dom"/>
</dbReference>
<keyword evidence="7 12" id="KW-0808">Transferase</keyword>
<evidence type="ECO:0000313" key="15">
    <source>
        <dbReference type="Proteomes" id="UP001180087"/>
    </source>
</evidence>
<dbReference type="InterPro" id="IPR045031">
    <property type="entry name" value="DHP_synth-like"/>
</dbReference>
<dbReference type="CDD" id="cd00739">
    <property type="entry name" value="DHPS"/>
    <property type="match status" value="1"/>
</dbReference>
<dbReference type="InterPro" id="IPR011005">
    <property type="entry name" value="Dihydropteroate_synth-like_sf"/>
</dbReference>
<evidence type="ECO:0000256" key="9">
    <source>
        <dbReference type="ARBA" id="ARBA00022842"/>
    </source>
</evidence>
<organism evidence="14 15">
    <name type="scientific">Aciduricibacillus chroicocephali</name>
    <dbReference type="NCBI Taxonomy" id="3054939"/>
    <lineage>
        <taxon>Bacteria</taxon>
        <taxon>Bacillati</taxon>
        <taxon>Bacillota</taxon>
        <taxon>Bacilli</taxon>
        <taxon>Bacillales</taxon>
        <taxon>Bacillaceae</taxon>
        <taxon>Aciduricibacillus</taxon>
    </lineage>
</organism>
<keyword evidence="9 12" id="KW-0460">Magnesium</keyword>
<proteinExistence type="inferred from homology"/>
<accession>A0ABY9KV66</accession>
<name>A0ABY9KV66_9BACI</name>
<dbReference type="InterPro" id="IPR000489">
    <property type="entry name" value="Pterin-binding_dom"/>
</dbReference>
<dbReference type="SUPFAM" id="SSF51717">
    <property type="entry name" value="Dihydropteroate synthetase-like"/>
    <property type="match status" value="1"/>
</dbReference>
<dbReference type="RefSeq" id="WP_348028154.1">
    <property type="nucleotide sequence ID" value="NZ_CP129113.1"/>
</dbReference>
<dbReference type="PANTHER" id="PTHR20941">
    <property type="entry name" value="FOLATE SYNTHESIS PROTEINS"/>
    <property type="match status" value="1"/>
</dbReference>
<comment type="pathway">
    <text evidence="3 12">Cofactor biosynthesis; tetrahydrofolate biosynthesis; 7,8-dihydrofolate from 2-amino-4-hydroxy-6-hydroxymethyl-7,8-dihydropteridine diphosphate and 4-aminobenzoate: step 1/2.</text>
</comment>
<dbReference type="EC" id="2.5.1.15" evidence="5 12"/>
<evidence type="ECO:0000256" key="1">
    <source>
        <dbReference type="ARBA" id="ARBA00000012"/>
    </source>
</evidence>
<evidence type="ECO:0000256" key="7">
    <source>
        <dbReference type="ARBA" id="ARBA00022679"/>
    </source>
</evidence>
<evidence type="ECO:0000256" key="3">
    <source>
        <dbReference type="ARBA" id="ARBA00004763"/>
    </source>
</evidence>
<evidence type="ECO:0000259" key="13">
    <source>
        <dbReference type="PROSITE" id="PS50972"/>
    </source>
</evidence>
<dbReference type="Gene3D" id="3.20.20.20">
    <property type="entry name" value="Dihydropteroate synthase-like"/>
    <property type="match status" value="1"/>
</dbReference>
<dbReference type="PANTHER" id="PTHR20941:SF1">
    <property type="entry name" value="FOLIC ACID SYNTHESIS PROTEIN FOL1"/>
    <property type="match status" value="1"/>
</dbReference>
<comment type="function">
    <text evidence="12">Catalyzes the condensation of para-aminobenzoate (pABA) with 6-hydroxymethyl-7,8-dihydropterin diphosphate (DHPt-PP) to form 7,8-dihydropteroate (H2Pte), the immediate precursor of folate derivatives.</text>
</comment>
<dbReference type="PROSITE" id="PS00792">
    <property type="entry name" value="DHPS_1"/>
    <property type="match status" value="1"/>
</dbReference>
<dbReference type="EMBL" id="CP129113">
    <property type="protein sequence ID" value="WLV24779.1"/>
    <property type="molecule type" value="Genomic_DNA"/>
</dbReference>
<keyword evidence="8 12" id="KW-0479">Metal-binding</keyword>
<reference evidence="14" key="1">
    <citation type="submission" date="2023-06" db="EMBL/GenBank/DDBJ databases">
        <title>A Treasure from Seagulls: Isolation and Description of Aciduricobacillus qingdaonensis gen. nov., sp. nov., a Rare Obligately Uric Acid-utilizing Member in the Family Bacillaceae.</title>
        <authorList>
            <person name="Liu W."/>
            <person name="Wang B."/>
        </authorList>
    </citation>
    <scope>NUCLEOTIDE SEQUENCE</scope>
    <source>
        <strain evidence="14">44XB</strain>
    </source>
</reference>
<sequence>MILSTKVKTYNLAERTHIMGILNVTPDSFSDGGKYATLEAACEQARKLEAQGADIIDIGGESTRPGHAPLSEEEELSRVLPVIEAIKKEVNVPISIDTYKAETARRAVEAGASIINDVWGAKREPEIANVAAELDVPIILMHNRENMDYGNLIEDMKRDLQESIDIAKRAGVPDQHIIIDPGVGFAKNAEHNLIAMNNLEQLHELGYPMLLATSRKRFIGGVLDLPNAEDRDIGTGATTCLGISKGAHMVRVHNVEMTLQLVKMTDAMLRSGRVENNG</sequence>
<evidence type="ECO:0000313" key="14">
    <source>
        <dbReference type="EMBL" id="WLV24779.1"/>
    </source>
</evidence>
<evidence type="ECO:0000256" key="5">
    <source>
        <dbReference type="ARBA" id="ARBA00012458"/>
    </source>
</evidence>
<evidence type="ECO:0000256" key="8">
    <source>
        <dbReference type="ARBA" id="ARBA00022723"/>
    </source>
</evidence>
<keyword evidence="10 12" id="KW-0289">Folate biosynthesis</keyword>
<evidence type="ECO:0000256" key="2">
    <source>
        <dbReference type="ARBA" id="ARBA00001946"/>
    </source>
</evidence>
<evidence type="ECO:0000256" key="12">
    <source>
        <dbReference type="RuleBase" id="RU361205"/>
    </source>
</evidence>
<dbReference type="Pfam" id="PF00809">
    <property type="entry name" value="Pterin_bind"/>
    <property type="match status" value="1"/>
</dbReference>
<evidence type="ECO:0000256" key="6">
    <source>
        <dbReference type="ARBA" id="ARBA00016919"/>
    </source>
</evidence>
<protein>
    <recommendedName>
        <fullName evidence="6 12">Dihydropteroate synthase</fullName>
        <shortName evidence="12">DHPS</shortName>
        <ecNumber evidence="5 12">2.5.1.15</ecNumber>
    </recommendedName>
    <alternativeName>
        <fullName evidence="11 12">Dihydropteroate pyrophosphorylase</fullName>
    </alternativeName>
</protein>
<comment type="cofactor">
    <cofactor evidence="2 12">
        <name>Mg(2+)</name>
        <dbReference type="ChEBI" id="CHEBI:18420"/>
    </cofactor>
</comment>
<dbReference type="Proteomes" id="UP001180087">
    <property type="component" value="Chromosome"/>
</dbReference>
<dbReference type="NCBIfam" id="TIGR01496">
    <property type="entry name" value="DHPS"/>
    <property type="match status" value="1"/>
</dbReference>
<dbReference type="GO" id="GO:0004156">
    <property type="term" value="F:dihydropteroate synthase activity"/>
    <property type="evidence" value="ECO:0007669"/>
    <property type="project" value="UniProtKB-EC"/>
</dbReference>
<dbReference type="PROSITE" id="PS00793">
    <property type="entry name" value="DHPS_2"/>
    <property type="match status" value="1"/>
</dbReference>
<comment type="similarity">
    <text evidence="4 12">Belongs to the DHPS family.</text>
</comment>